<feature type="transmembrane region" description="Helical" evidence="6">
    <location>
        <begin position="60"/>
        <end position="80"/>
    </location>
</feature>
<comment type="subcellular location">
    <subcellularLocation>
        <location evidence="1 6">Cell membrane</location>
        <topology evidence="1 6">Multi-pass membrane protein</topology>
    </subcellularLocation>
</comment>
<comment type="similarity">
    <text evidence="6">Belongs to the ABC-4 integral membrane protein family.</text>
</comment>
<reference evidence="8" key="2">
    <citation type="submission" date="2021-09" db="EMBL/GenBank/DDBJ databases">
        <authorList>
            <person name="Gilroy R."/>
        </authorList>
    </citation>
    <scope>NUCLEOTIDE SEQUENCE</scope>
    <source>
        <strain evidence="8">CHK171-7178</strain>
    </source>
</reference>
<keyword evidence="5 6" id="KW-0472">Membrane</keyword>
<dbReference type="InterPro" id="IPR027022">
    <property type="entry name" value="ABC_permease_BceB-typ"/>
</dbReference>
<feature type="transmembrane region" description="Helical" evidence="6">
    <location>
        <begin position="536"/>
        <end position="558"/>
    </location>
</feature>
<dbReference type="PANTHER" id="PTHR46795:SF3">
    <property type="entry name" value="ABC TRANSPORTER PERMEASE"/>
    <property type="match status" value="1"/>
</dbReference>
<evidence type="ECO:0000256" key="4">
    <source>
        <dbReference type="ARBA" id="ARBA00022989"/>
    </source>
</evidence>
<evidence type="ECO:0000256" key="1">
    <source>
        <dbReference type="ARBA" id="ARBA00004651"/>
    </source>
</evidence>
<sequence>MTLFDLVIRSMRKNIKHYYLYFFALIFSVVLYFVFATLQYDSAVIEQASDSMKMDSAFKVAGILVLFIAGIFVIYANSIFLRRRSREIGLYQLIGLTKGAVARLFIIENTLLGAGALIIGIGMGMLLSRVFLLILMKLVGFDGIVELSFSMAAVLQTALVFIVIIALTSIQMVFKVYRSTLLALFNADKEGEQPKKPKSGLSALLALLGIGLIVFGYWLSAHMLNELLFFNMLGVLFSTILGTYLLFRVTISWLFYQVRKSKQGHLGLSNSLSLASLMHRLKGNANSLTIITVLSAMTLAMLAGSYSLYYSTEKETRYMMPFDFAFEEGVATPLSDNEISAEDFEVELKENGIDYTTGTIELLGVEGTHEKGIFPTFLDMREETFNAYLVNAKQLQKAGLEVETPKDGSVIFHNASMLTMAKDIKIPFEMYITSGETESIFTAVKYGEGDVVNAVWGSQLVVSDADFEQYKRTMKPEKIVEMTPESIVRNVRVFNVTDKDQLAIASTIRNPNQDTMSSYGTDYYLTYVKSMQSTGLLIFIAGFLGLVFLISTGSILYFKQMTEAEQEKKSYATLRQLGFTVKDIMRGIIRKQAFVFGLPLLIGLLHSVFAIKAASFLFMSDITVPTTIAMGLYALIYLVFAFLTVGYYRKTVKAAL</sequence>
<dbReference type="Pfam" id="PF02687">
    <property type="entry name" value="FtsX"/>
    <property type="match status" value="2"/>
</dbReference>
<proteinExistence type="inferred from homology"/>
<comment type="caution">
    <text evidence="8">The sequence shown here is derived from an EMBL/GenBank/DDBJ whole genome shotgun (WGS) entry which is preliminary data.</text>
</comment>
<feature type="transmembrane region" description="Helical" evidence="6">
    <location>
        <begin position="101"/>
        <end position="127"/>
    </location>
</feature>
<dbReference type="GO" id="GO:0055085">
    <property type="term" value="P:transmembrane transport"/>
    <property type="evidence" value="ECO:0007669"/>
    <property type="project" value="UniProtKB-UniRule"/>
</dbReference>
<evidence type="ECO:0000313" key="8">
    <source>
        <dbReference type="EMBL" id="HJF31393.1"/>
    </source>
</evidence>
<keyword evidence="2 6" id="KW-1003">Cell membrane</keyword>
<accession>A0A921KCW4</accession>
<dbReference type="PIRSF" id="PIRSF018968">
    <property type="entry name" value="ABC_permease_BceB"/>
    <property type="match status" value="1"/>
</dbReference>
<organism evidence="8 9">
    <name type="scientific">Sporosarcina psychrophila</name>
    <name type="common">Bacillus psychrophilus</name>
    <dbReference type="NCBI Taxonomy" id="1476"/>
    <lineage>
        <taxon>Bacteria</taxon>
        <taxon>Bacillati</taxon>
        <taxon>Bacillota</taxon>
        <taxon>Bacilli</taxon>
        <taxon>Bacillales</taxon>
        <taxon>Caryophanaceae</taxon>
        <taxon>Sporosarcina</taxon>
    </lineage>
</organism>
<feature type="transmembrane region" description="Helical" evidence="6">
    <location>
        <begin position="147"/>
        <end position="170"/>
    </location>
</feature>
<feature type="transmembrane region" description="Helical" evidence="6">
    <location>
        <begin position="630"/>
        <end position="648"/>
    </location>
</feature>
<dbReference type="InterPro" id="IPR052536">
    <property type="entry name" value="ABC-4_Integral_Memb_Prot"/>
</dbReference>
<keyword evidence="4 6" id="KW-1133">Transmembrane helix</keyword>
<dbReference type="EMBL" id="DYWT01000106">
    <property type="protein sequence ID" value="HJF31393.1"/>
    <property type="molecule type" value="Genomic_DNA"/>
</dbReference>
<feature type="transmembrane region" description="Helical" evidence="6">
    <location>
        <begin position="288"/>
        <end position="309"/>
    </location>
</feature>
<evidence type="ECO:0000256" key="6">
    <source>
        <dbReference type="PIRNR" id="PIRNR018968"/>
    </source>
</evidence>
<feature type="domain" description="ABC3 transporter permease C-terminal" evidence="7">
    <location>
        <begin position="60"/>
        <end position="178"/>
    </location>
</feature>
<dbReference type="GO" id="GO:0005886">
    <property type="term" value="C:plasma membrane"/>
    <property type="evidence" value="ECO:0007669"/>
    <property type="project" value="UniProtKB-SubCell"/>
</dbReference>
<feature type="transmembrane region" description="Helical" evidence="6">
    <location>
        <begin position="593"/>
        <end position="618"/>
    </location>
</feature>
<evidence type="ECO:0000313" key="9">
    <source>
        <dbReference type="Proteomes" id="UP000698173"/>
    </source>
</evidence>
<evidence type="ECO:0000256" key="2">
    <source>
        <dbReference type="ARBA" id="ARBA00022475"/>
    </source>
</evidence>
<feature type="transmembrane region" description="Helical" evidence="6">
    <location>
        <begin position="18"/>
        <end position="40"/>
    </location>
</feature>
<keyword evidence="6" id="KW-0813">Transport</keyword>
<dbReference type="PANTHER" id="PTHR46795">
    <property type="entry name" value="ABC TRANSPORTER PERMEASE-RELATED-RELATED"/>
    <property type="match status" value="1"/>
</dbReference>
<protein>
    <submittedName>
        <fullName evidence="8">ABC transporter permease</fullName>
    </submittedName>
</protein>
<name>A0A921KCW4_SPOPS</name>
<evidence type="ECO:0000256" key="3">
    <source>
        <dbReference type="ARBA" id="ARBA00022692"/>
    </source>
</evidence>
<feature type="transmembrane region" description="Helical" evidence="6">
    <location>
        <begin position="232"/>
        <end position="256"/>
    </location>
</feature>
<feature type="transmembrane region" description="Helical" evidence="6">
    <location>
        <begin position="201"/>
        <end position="220"/>
    </location>
</feature>
<dbReference type="Proteomes" id="UP000698173">
    <property type="component" value="Unassembled WGS sequence"/>
</dbReference>
<dbReference type="AlphaFoldDB" id="A0A921KCW4"/>
<gene>
    <name evidence="8" type="ORF">K8V56_06385</name>
</gene>
<evidence type="ECO:0000256" key="5">
    <source>
        <dbReference type="ARBA" id="ARBA00023136"/>
    </source>
</evidence>
<reference evidence="8" key="1">
    <citation type="journal article" date="2021" name="PeerJ">
        <title>Extensive microbial diversity within the chicken gut microbiome revealed by metagenomics and culture.</title>
        <authorList>
            <person name="Gilroy R."/>
            <person name="Ravi A."/>
            <person name="Getino M."/>
            <person name="Pursley I."/>
            <person name="Horton D.L."/>
            <person name="Alikhan N.F."/>
            <person name="Baker D."/>
            <person name="Gharbi K."/>
            <person name="Hall N."/>
            <person name="Watson M."/>
            <person name="Adriaenssens E.M."/>
            <person name="Foster-Nyarko E."/>
            <person name="Jarju S."/>
            <person name="Secka A."/>
            <person name="Antonio M."/>
            <person name="Oren A."/>
            <person name="Chaudhuri R.R."/>
            <person name="La Ragione R."/>
            <person name="Hildebrand F."/>
            <person name="Pallen M.J."/>
        </authorList>
    </citation>
    <scope>NUCLEOTIDE SEQUENCE</scope>
    <source>
        <strain evidence="8">CHK171-7178</strain>
    </source>
</reference>
<evidence type="ECO:0000259" key="7">
    <source>
        <dbReference type="Pfam" id="PF02687"/>
    </source>
</evidence>
<dbReference type="InterPro" id="IPR003838">
    <property type="entry name" value="ABC3_permease_C"/>
</dbReference>
<feature type="domain" description="ABC3 transporter permease C-terminal" evidence="7">
    <location>
        <begin position="543"/>
        <end position="647"/>
    </location>
</feature>
<keyword evidence="3 6" id="KW-0812">Transmembrane</keyword>